<feature type="region of interest" description="Disordered" evidence="1">
    <location>
        <begin position="1"/>
        <end position="104"/>
    </location>
</feature>
<dbReference type="AlphaFoldDB" id="A0AAV2T0F3"/>
<dbReference type="Proteomes" id="UP001497525">
    <property type="component" value="Unassembled WGS sequence"/>
</dbReference>
<dbReference type="SMART" id="SM00696">
    <property type="entry name" value="DM9"/>
    <property type="match status" value="2"/>
</dbReference>
<feature type="compositionally biased region" description="Low complexity" evidence="1">
    <location>
        <begin position="19"/>
        <end position="47"/>
    </location>
</feature>
<proteinExistence type="predicted"/>
<evidence type="ECO:0000313" key="3">
    <source>
        <dbReference type="Proteomes" id="UP001497525"/>
    </source>
</evidence>
<dbReference type="Pfam" id="PF11901">
    <property type="entry name" value="DM9"/>
    <property type="match status" value="1"/>
</dbReference>
<comment type="caution">
    <text evidence="2">The sequence shown here is derived from an EMBL/GenBank/DDBJ whole genome shotgun (WGS) entry which is preliminary data.</text>
</comment>
<feature type="compositionally biased region" description="Low complexity" evidence="1">
    <location>
        <begin position="73"/>
        <end position="96"/>
    </location>
</feature>
<feature type="compositionally biased region" description="Polar residues" evidence="1">
    <location>
        <begin position="1"/>
        <end position="13"/>
    </location>
</feature>
<evidence type="ECO:0000313" key="2">
    <source>
        <dbReference type="EMBL" id="CAL5130917.1"/>
    </source>
</evidence>
<name>A0AAV2T0F3_CALDB</name>
<protein>
    <submittedName>
        <fullName evidence="2">Uncharacterized protein</fullName>
    </submittedName>
</protein>
<feature type="compositionally biased region" description="Pro residues" evidence="1">
    <location>
        <begin position="54"/>
        <end position="65"/>
    </location>
</feature>
<reference evidence="2" key="1">
    <citation type="submission" date="2024-06" db="EMBL/GenBank/DDBJ databases">
        <authorList>
            <person name="Liu X."/>
            <person name="Lenzi L."/>
            <person name="Haldenby T S."/>
            <person name="Uol C."/>
        </authorList>
    </citation>
    <scope>NUCLEOTIDE SEQUENCE</scope>
</reference>
<gene>
    <name evidence="2" type="ORF">CDAUBV1_LOCUS3120</name>
</gene>
<dbReference type="PANTHER" id="PTHR31649:SF1">
    <property type="entry name" value="FARNESOIC ACID O-METHYL TRANSFERASE DOMAIN-CONTAINING PROTEIN"/>
    <property type="match status" value="1"/>
</dbReference>
<organism evidence="2 3">
    <name type="scientific">Calicophoron daubneyi</name>
    <name type="common">Rumen fluke</name>
    <name type="synonym">Paramphistomum daubneyi</name>
    <dbReference type="NCBI Taxonomy" id="300641"/>
    <lineage>
        <taxon>Eukaryota</taxon>
        <taxon>Metazoa</taxon>
        <taxon>Spiralia</taxon>
        <taxon>Lophotrochozoa</taxon>
        <taxon>Platyhelminthes</taxon>
        <taxon>Trematoda</taxon>
        <taxon>Digenea</taxon>
        <taxon>Plagiorchiida</taxon>
        <taxon>Pronocephalata</taxon>
        <taxon>Paramphistomoidea</taxon>
        <taxon>Paramphistomidae</taxon>
        <taxon>Calicophoron</taxon>
    </lineage>
</organism>
<sequence length="244" mass="26727">MNPNQPYDQQRNFSPYPQPGSAGPYPYPPGQAGMPQYGPQHGFQGPRPHGPGFGPHPPGPGPHGPHQPEAMFPGPHQPGYGPQGPYQPGPGAMGPYQPGPPTQQQFRWIHCNAESRPPPDAVEGEGGVYVIRHEYKGDMNPGKWPVSLKKGYISSGGKEIELKDFEVLCIPNRSYQWLDGEKGKIPPGAVVGGKTSKGETLYVARGRVNNEPCLGKVHPSHQCAYYPWGHKEHKREKYSVLCFL</sequence>
<dbReference type="InterPro" id="IPR006616">
    <property type="entry name" value="DM9_repeat"/>
</dbReference>
<dbReference type="EMBL" id="CAXLJL010000078">
    <property type="protein sequence ID" value="CAL5130917.1"/>
    <property type="molecule type" value="Genomic_DNA"/>
</dbReference>
<dbReference type="PANTHER" id="PTHR31649">
    <property type="entry name" value="AGAP009604-PA"/>
    <property type="match status" value="1"/>
</dbReference>
<evidence type="ECO:0000256" key="1">
    <source>
        <dbReference type="SAM" id="MobiDB-lite"/>
    </source>
</evidence>
<accession>A0AAV2T0F3</accession>